<accession>A0A151TWU8</accession>
<reference evidence="1 2" key="1">
    <citation type="journal article" date="2012" name="Nat. Biotechnol.">
        <title>Draft genome sequence of pigeonpea (Cajanus cajan), an orphan legume crop of resource-poor farmers.</title>
        <authorList>
            <person name="Varshney R.K."/>
            <person name="Chen W."/>
            <person name="Li Y."/>
            <person name="Bharti A.K."/>
            <person name="Saxena R.K."/>
            <person name="Schlueter J.A."/>
            <person name="Donoghue M.T."/>
            <person name="Azam S."/>
            <person name="Fan G."/>
            <person name="Whaley A.M."/>
            <person name="Farmer A.D."/>
            <person name="Sheridan J."/>
            <person name="Iwata A."/>
            <person name="Tuteja R."/>
            <person name="Penmetsa R.V."/>
            <person name="Wu W."/>
            <person name="Upadhyaya H.D."/>
            <person name="Yang S.P."/>
            <person name="Shah T."/>
            <person name="Saxena K.B."/>
            <person name="Michael T."/>
            <person name="McCombie W.R."/>
            <person name="Yang B."/>
            <person name="Zhang G."/>
            <person name="Yang H."/>
            <person name="Wang J."/>
            <person name="Spillane C."/>
            <person name="Cook D.R."/>
            <person name="May G.D."/>
            <person name="Xu X."/>
            <person name="Jackson S.A."/>
        </authorList>
    </citation>
    <scope>NUCLEOTIDE SEQUENCE [LARGE SCALE GENOMIC DNA]</scope>
    <source>
        <strain evidence="2">cv. Asha</strain>
    </source>
</reference>
<protein>
    <submittedName>
        <fullName evidence="1">Uncharacterized protein</fullName>
    </submittedName>
</protein>
<organism evidence="1 2">
    <name type="scientific">Cajanus cajan</name>
    <name type="common">Pigeon pea</name>
    <name type="synonym">Cajanus indicus</name>
    <dbReference type="NCBI Taxonomy" id="3821"/>
    <lineage>
        <taxon>Eukaryota</taxon>
        <taxon>Viridiplantae</taxon>
        <taxon>Streptophyta</taxon>
        <taxon>Embryophyta</taxon>
        <taxon>Tracheophyta</taxon>
        <taxon>Spermatophyta</taxon>
        <taxon>Magnoliopsida</taxon>
        <taxon>eudicotyledons</taxon>
        <taxon>Gunneridae</taxon>
        <taxon>Pentapetalae</taxon>
        <taxon>rosids</taxon>
        <taxon>fabids</taxon>
        <taxon>Fabales</taxon>
        <taxon>Fabaceae</taxon>
        <taxon>Papilionoideae</taxon>
        <taxon>50 kb inversion clade</taxon>
        <taxon>NPAAA clade</taxon>
        <taxon>indigoferoid/millettioid clade</taxon>
        <taxon>Phaseoleae</taxon>
        <taxon>Cajanus</taxon>
    </lineage>
</organism>
<evidence type="ECO:0000313" key="2">
    <source>
        <dbReference type="Proteomes" id="UP000075243"/>
    </source>
</evidence>
<gene>
    <name evidence="1" type="ORF">KK1_010788</name>
</gene>
<dbReference type="Gramene" id="C.cajan_10484.t">
    <property type="protein sequence ID" value="C.cajan_10484.t.cds1"/>
    <property type="gene ID" value="C.cajan_10484"/>
</dbReference>
<dbReference type="Proteomes" id="UP000075243">
    <property type="component" value="Chromosome 3"/>
</dbReference>
<sequence length="60" mass="6863">MQLGIPLRLSVEAVTTLLSPVMKKEVRRTVMSMKSFKALGPNGFQPFFLKKYLHIIKDEV</sequence>
<proteinExistence type="predicted"/>
<name>A0A151TWU8_CAJCA</name>
<dbReference type="AlphaFoldDB" id="A0A151TWU8"/>
<evidence type="ECO:0000313" key="1">
    <source>
        <dbReference type="EMBL" id="KYP71525.1"/>
    </source>
</evidence>
<keyword evidence="2" id="KW-1185">Reference proteome</keyword>
<dbReference type="EMBL" id="CM003605">
    <property type="protein sequence ID" value="KYP71525.1"/>
    <property type="molecule type" value="Genomic_DNA"/>
</dbReference>